<dbReference type="PANTHER" id="PTHR47961:SF6">
    <property type="entry name" value="DNA-DIRECTED DNA POLYMERASE"/>
    <property type="match status" value="1"/>
</dbReference>
<organism evidence="8 9">
    <name type="scientific">Leptospira sarikeiensis</name>
    <dbReference type="NCBI Taxonomy" id="2484943"/>
    <lineage>
        <taxon>Bacteria</taxon>
        <taxon>Pseudomonadati</taxon>
        <taxon>Spirochaetota</taxon>
        <taxon>Spirochaetia</taxon>
        <taxon>Leptospirales</taxon>
        <taxon>Leptospiraceae</taxon>
        <taxon>Leptospira</taxon>
    </lineage>
</organism>
<evidence type="ECO:0000256" key="1">
    <source>
        <dbReference type="ARBA" id="ARBA00022741"/>
    </source>
</evidence>
<dbReference type="PANTHER" id="PTHR47961">
    <property type="entry name" value="DNA POLYMERASE THETA, PUTATIVE (AFU_ORTHOLOGUE AFUA_1G05260)-RELATED"/>
    <property type="match status" value="1"/>
</dbReference>
<gene>
    <name evidence="8" type="ORF">EHQ64_15575</name>
</gene>
<evidence type="ECO:0000256" key="5">
    <source>
        <dbReference type="SAM" id="Coils"/>
    </source>
</evidence>
<protein>
    <submittedName>
        <fullName evidence="8">DEAD/DEAH box helicase</fullName>
    </submittedName>
</protein>
<dbReference type="OrthoDB" id="310363at2"/>
<dbReference type="SMART" id="SM00490">
    <property type="entry name" value="HELICc"/>
    <property type="match status" value="1"/>
</dbReference>
<evidence type="ECO:0000313" key="8">
    <source>
        <dbReference type="EMBL" id="TGL59512.1"/>
    </source>
</evidence>
<evidence type="ECO:0000259" key="6">
    <source>
        <dbReference type="PROSITE" id="PS51192"/>
    </source>
</evidence>
<dbReference type="SUPFAM" id="SSF52540">
    <property type="entry name" value="P-loop containing nucleoside triphosphate hydrolases"/>
    <property type="match status" value="1"/>
</dbReference>
<evidence type="ECO:0000256" key="3">
    <source>
        <dbReference type="ARBA" id="ARBA00022806"/>
    </source>
</evidence>
<dbReference type="PROSITE" id="PS51194">
    <property type="entry name" value="HELICASE_CTER"/>
    <property type="match status" value="1"/>
</dbReference>
<proteinExistence type="predicted"/>
<evidence type="ECO:0000313" key="9">
    <source>
        <dbReference type="Proteomes" id="UP000297762"/>
    </source>
</evidence>
<dbReference type="GO" id="GO:0016787">
    <property type="term" value="F:hydrolase activity"/>
    <property type="evidence" value="ECO:0007669"/>
    <property type="project" value="UniProtKB-KW"/>
</dbReference>
<dbReference type="PROSITE" id="PS51192">
    <property type="entry name" value="HELICASE_ATP_BIND_1"/>
    <property type="match status" value="1"/>
</dbReference>
<dbReference type="RefSeq" id="WP_135650727.1">
    <property type="nucleotide sequence ID" value="NZ_RQGF01000030.1"/>
</dbReference>
<dbReference type="GO" id="GO:0004386">
    <property type="term" value="F:helicase activity"/>
    <property type="evidence" value="ECO:0007669"/>
    <property type="project" value="UniProtKB-KW"/>
</dbReference>
<sequence>MTNTLNVWIAESESWQSFIDFQLPVTKQAEYTFLPNIDYFYISVMNNALNIIEDEIISAEAQKECLALAKALEIFSLENKRDHFSGINRELNMLFTAGLYYLSDYPSSSWILSNLYPPNMYSENIQIFISCFLSRKLDRKNIYCRYLIEYLKTGDIQQIESLIMAFKKKAEYYFGENIIIYFSYSLGLSLMKKFSKNNLWHDLLVQNDNKSFWKPFIKRNIDKAFPIWTFFPSQREALDKGILTNNTTTLQMPTSSGKSSLNELIIYNECKTNSEAKILYLAPFRALASELKNSIAKDLSSLGIKSKTIYGGNFPTPDEQKSISEVNLLIATPEKFLVFENSIPESLKEFSLVICDEGHLLEDRQRGLSYELLLTRLKSRKQSSIRFVFISAIVPNLGIINTWLGGVENSSIHSDYRPTHLDFAFLEEMRGKKRGYYLDVNPTLKYPQRYKLYKYLFDEELVLTQPGKKKKIDTNAGRSVAVSLKAIKSGNVALFAPHKRGNIGVEYLVKEALSQLSYYEENPLIKFASEEFLNNLVSYFSKIFGKEYLLTKSIAQGFLFHHGDFPQGIREIIEDSLRNGYIRLVICTNTLAEGVNLPIKTMVLHSIDRFNPKLPTKYEPIQLRDLKNLIGRAGKETKGLIIIPNKKDFERIKLLIKDNNYEPIKGALYNLVKELTDIIVKERILLSDETIEEADESIQKLIDSIDLSIVDLLSEEFDITDFEKLIKDLLVATLSYTQLNTEEKNTLNSLFEIRGEKIKSLIQNGNFKYLKKSGATYRLFIEINDKIDFQDEIWQKQLDPLDTDWLSYILDTVLFNLDQYETELEEFLENNKKLQLCNDDIKEVIKMWIKGNWYSEISAGLKIEVYQSLRLINSFLSFNVHRMISTIIKIAEIRIEDNLLPNSILVWPSLLQFGLSNELQLDILNMGLIDREAVLGLSSALYGAGYRHSDYESLREYLVANGNQLISQMDSNIPNISLEKINSFISVLQNRFLL</sequence>
<dbReference type="AlphaFoldDB" id="A0A4R9K1D6"/>
<reference evidence="8" key="1">
    <citation type="journal article" date="2019" name="PLoS Negl. Trop. Dis.">
        <title>Revisiting the worldwide diversity of Leptospira species in the environment.</title>
        <authorList>
            <person name="Vincent A.T."/>
            <person name="Schiettekatte O."/>
            <person name="Bourhy P."/>
            <person name="Veyrier F.J."/>
            <person name="Picardeau M."/>
        </authorList>
    </citation>
    <scope>NUCLEOTIDE SEQUENCE [LARGE SCALE GENOMIC DNA]</scope>
    <source>
        <strain evidence="8">201702455</strain>
    </source>
</reference>
<feature type="domain" description="Helicase ATP-binding" evidence="6">
    <location>
        <begin position="239"/>
        <end position="412"/>
    </location>
</feature>
<dbReference type="Pfam" id="PF00271">
    <property type="entry name" value="Helicase_C"/>
    <property type="match status" value="1"/>
</dbReference>
<dbReference type="InterPro" id="IPR027417">
    <property type="entry name" value="P-loop_NTPase"/>
</dbReference>
<keyword evidence="5" id="KW-0175">Coiled coil</keyword>
<dbReference type="EMBL" id="RQGF01000030">
    <property type="protein sequence ID" value="TGL59512.1"/>
    <property type="molecule type" value="Genomic_DNA"/>
</dbReference>
<dbReference type="Pfam" id="PF00270">
    <property type="entry name" value="DEAD"/>
    <property type="match status" value="1"/>
</dbReference>
<dbReference type="Proteomes" id="UP000297762">
    <property type="component" value="Unassembled WGS sequence"/>
</dbReference>
<dbReference type="InterPro" id="IPR001650">
    <property type="entry name" value="Helicase_C-like"/>
</dbReference>
<keyword evidence="2" id="KW-0378">Hydrolase</keyword>
<dbReference type="Gene3D" id="3.40.50.300">
    <property type="entry name" value="P-loop containing nucleotide triphosphate hydrolases"/>
    <property type="match status" value="2"/>
</dbReference>
<evidence type="ECO:0000256" key="2">
    <source>
        <dbReference type="ARBA" id="ARBA00022801"/>
    </source>
</evidence>
<dbReference type="InterPro" id="IPR014001">
    <property type="entry name" value="Helicase_ATP-bd"/>
</dbReference>
<dbReference type="GO" id="GO:0003676">
    <property type="term" value="F:nucleic acid binding"/>
    <property type="evidence" value="ECO:0007669"/>
    <property type="project" value="InterPro"/>
</dbReference>
<keyword evidence="4" id="KW-0067">ATP-binding</keyword>
<feature type="domain" description="Helicase C-terminal" evidence="7">
    <location>
        <begin position="512"/>
        <end position="679"/>
    </location>
</feature>
<keyword evidence="9" id="KW-1185">Reference proteome</keyword>
<evidence type="ECO:0000259" key="7">
    <source>
        <dbReference type="PROSITE" id="PS51194"/>
    </source>
</evidence>
<dbReference type="InterPro" id="IPR011545">
    <property type="entry name" value="DEAD/DEAH_box_helicase_dom"/>
</dbReference>
<dbReference type="GO" id="GO:0005524">
    <property type="term" value="F:ATP binding"/>
    <property type="evidence" value="ECO:0007669"/>
    <property type="project" value="UniProtKB-KW"/>
</dbReference>
<keyword evidence="1" id="KW-0547">Nucleotide-binding</keyword>
<dbReference type="InterPro" id="IPR050474">
    <property type="entry name" value="Hel308_SKI2-like"/>
</dbReference>
<dbReference type="SMART" id="SM00487">
    <property type="entry name" value="DEXDc"/>
    <property type="match status" value="1"/>
</dbReference>
<keyword evidence="3 8" id="KW-0347">Helicase</keyword>
<name>A0A4R9K1D6_9LEPT</name>
<comment type="caution">
    <text evidence="8">The sequence shown here is derived from an EMBL/GenBank/DDBJ whole genome shotgun (WGS) entry which is preliminary data.</text>
</comment>
<evidence type="ECO:0000256" key="4">
    <source>
        <dbReference type="ARBA" id="ARBA00022840"/>
    </source>
</evidence>
<accession>A0A4R9K1D6</accession>
<feature type="coiled-coil region" evidence="5">
    <location>
        <begin position="810"/>
        <end position="837"/>
    </location>
</feature>